<feature type="domain" description="BEACH-type PH" evidence="6">
    <location>
        <begin position="2844"/>
        <end position="2950"/>
    </location>
</feature>
<dbReference type="PROSITE" id="PS50197">
    <property type="entry name" value="BEACH"/>
    <property type="match status" value="1"/>
</dbReference>
<reference evidence="7" key="1">
    <citation type="submission" date="2025-08" db="UniProtKB">
        <authorList>
            <consortium name="Ensembl"/>
        </authorList>
    </citation>
    <scope>IDENTIFICATION</scope>
</reference>
<keyword evidence="2" id="KW-0677">Repeat</keyword>
<dbReference type="InterPro" id="IPR036322">
    <property type="entry name" value="WD40_repeat_dom_sf"/>
</dbReference>
<dbReference type="InterPro" id="IPR011993">
    <property type="entry name" value="PH-like_dom_sf"/>
</dbReference>
<dbReference type="PANTHER" id="PTHR13743:SF86">
    <property type="entry name" value="LYSOSOMAL-TRAFFICKING REGULATOR"/>
    <property type="match status" value="1"/>
</dbReference>
<dbReference type="PROSITE" id="PS00678">
    <property type="entry name" value="WD_REPEATS_1"/>
    <property type="match status" value="1"/>
</dbReference>
<feature type="region of interest" description="Disordered" evidence="4">
    <location>
        <begin position="116"/>
        <end position="230"/>
    </location>
</feature>
<organism evidence="7 8">
    <name type="scientific">Dicentrarchus labrax</name>
    <name type="common">European seabass</name>
    <name type="synonym">Morone labrax</name>
    <dbReference type="NCBI Taxonomy" id="13489"/>
    <lineage>
        <taxon>Eukaryota</taxon>
        <taxon>Metazoa</taxon>
        <taxon>Chordata</taxon>
        <taxon>Craniata</taxon>
        <taxon>Vertebrata</taxon>
        <taxon>Euteleostomi</taxon>
        <taxon>Actinopterygii</taxon>
        <taxon>Neopterygii</taxon>
        <taxon>Teleostei</taxon>
        <taxon>Neoteleostei</taxon>
        <taxon>Acanthomorphata</taxon>
        <taxon>Eupercaria</taxon>
        <taxon>Moronidae</taxon>
        <taxon>Dicentrarchus</taxon>
    </lineage>
</organism>
<dbReference type="Proteomes" id="UP000694389">
    <property type="component" value="Unassembled WGS sequence"/>
</dbReference>
<dbReference type="Pfam" id="PF14844">
    <property type="entry name" value="PH_BEACH"/>
    <property type="match status" value="1"/>
</dbReference>
<dbReference type="Gene3D" id="2.30.29.30">
    <property type="entry name" value="Pleckstrin-homology domain (PH domain)/Phosphotyrosine-binding domain (PTB)"/>
    <property type="match status" value="1"/>
</dbReference>
<dbReference type="Pfam" id="PF02138">
    <property type="entry name" value="Beach"/>
    <property type="match status" value="1"/>
</dbReference>
<protein>
    <submittedName>
        <fullName evidence="7">Lysosomal trafficking regulator</fullName>
    </submittedName>
</protein>
<name>A0A8C4IJV9_DICLA</name>
<dbReference type="CDD" id="cd06071">
    <property type="entry name" value="Beach"/>
    <property type="match status" value="1"/>
</dbReference>
<dbReference type="Pfam" id="PF00400">
    <property type="entry name" value="WD40"/>
    <property type="match status" value="1"/>
</dbReference>
<dbReference type="CDD" id="cd01201">
    <property type="entry name" value="PH_BEACH"/>
    <property type="match status" value="1"/>
</dbReference>
<feature type="region of interest" description="Disordered" evidence="4">
    <location>
        <begin position="1023"/>
        <end position="1072"/>
    </location>
</feature>
<feature type="region of interest" description="Disordered" evidence="4">
    <location>
        <begin position="2002"/>
        <end position="2053"/>
    </location>
</feature>
<proteinExistence type="predicted"/>
<feature type="region of interest" description="Disordered" evidence="4">
    <location>
        <begin position="1451"/>
        <end position="1470"/>
    </location>
</feature>
<evidence type="ECO:0000256" key="1">
    <source>
        <dbReference type="ARBA" id="ARBA00022574"/>
    </source>
</evidence>
<feature type="compositionally biased region" description="Low complexity" evidence="4">
    <location>
        <begin position="2006"/>
        <end position="2038"/>
    </location>
</feature>
<dbReference type="PROSITE" id="PS50082">
    <property type="entry name" value="WD_REPEATS_2"/>
    <property type="match status" value="1"/>
</dbReference>
<dbReference type="Gene3D" id="1.10.1540.10">
    <property type="entry name" value="BEACH domain"/>
    <property type="match status" value="1"/>
</dbReference>
<dbReference type="InterPro" id="IPR019775">
    <property type="entry name" value="WD40_repeat_CS"/>
</dbReference>
<dbReference type="SUPFAM" id="SSF50978">
    <property type="entry name" value="WD40 repeat-like"/>
    <property type="match status" value="1"/>
</dbReference>
<sequence>MSGASNTLAREFLTDVHQLCSAVAQRAEAREEDEEESHMVALGEYLVRGRGFLLLSTLDAIIDQELTCREELLTLLLSLLPLVWKIPVQEEKAPDFTLPSLLEVFLSREVKATPLRAGQKAVTDEHNSGKRSRVGSGTWKSRRSRRTAQRYSVKDARKSQVSTSDSEANPEDKAVPGPGGARSRRSHGSTIRVSCQHHRSEASQLTSTTATETMSAPYPHPRAPGSQMTDTETLTDPAAISIFNRMENSPFDLCHVLLSLLEKVCKFDMSINHNPGLAVSVVPTLTEILTEFGDCCGPGGGGGGGTGAEELAGGWTEEPIALVQRMLLRTILHLMSVDVSQSETLPDSLRRSLTDLLRATLKIRSCLERQTNPFAPRPKKTLQEVQDDFSFSRYRHRALLLPELLEGVLQVLLGCLQASTPNPFFFSQALELIHEFVQHRGLELFEATVLRLEGLSRARDSEVVGEASERLRGLIAGVFKIISAVKKAKSEQLHQSVCARRRHRRCEYSHFLHHHRDLSGLPVSAFKQAARRNPFEEDGEGKEGMEGDGVRYPERCCCLAACAHQCLRLLQRLSPSGPAVLQVLAGVQAVGICCCMDPRSVVGPLLHAFQAPGLRSYQSHVLSVLGRLILDQLGGGQPSEKAKLASCNICTLDSSQLPGLEETLQHGDPSAVSTSLCYRSQGILPSGGGAEDMLWKWDALEAYQELVFGDDWQLSQQIAGHVCHLTLRGNAIVQWQLYTHIFNPVLQRGVELAHHAQQLGVSTVCTQVCSYHTRCLPVEVLLIYLQTLPALLKSRVIRDLFVSCNGLNQVTELVYLDQTRSLALKVFETLIIGTRYQQTDGVLQELESADAEEREAVLGLAEELGSRGAGEGPQSLSKFYEGLKEAYPRHKSRSGQGRGPGRSRAETHLHVINLFLCVAFLCVSKEADSDRDSANDSEDTSGYDSTASEPLGGRLPYLSPDSVALPSKEQVRRAADVWSVCRWIYLANPLFQRQFFRLGGLDVCLRLMAMVIQKLSCKTKDGKAKKKRDGKGKGSPESTASATSLGLEETAQDSADTFGTGPAEGKTKDPAKKLEEEWQLQSIRLLEALLAICLHSANSALQRTEPELSYQLQSVEETLFEVRDQLARSGVVNSDLAVPLFDSLLRVALAEVSSCPDPPEEKPDRVSPALGETVSDLSEEVDEVQSCGVKPPGEEEGYDADSESNPEDMVESAALREFAVVVDGPGHGVLLFPEICTMELQLLASGSPDLEVLSHVFHSLLGAVHANRRNAALLYDQGGVKTILSGFHNILSQTDPSFTDCQTVLVELLVAMVSQRITAEELALLIRLFLEKTPPTEILLKGILQIVEANMNMEPLHFLTFPIILGASAPGGGSASSRQNGAAGGKSVGLLWKGKLSPGRREGDTEYRPSHLHSSPWHIAPLHLPLVGQNCWPHMASGFSASMWLRVTEHEEMDGDKDEAESHHGSSQAGTRLVEEGLIHILSMGSKALMLQVWADFSTGSLTFRICIDPNDEIKAGLLAQADSAEELLKAGQWQHLGLTYTQQPEGKKNIHGRVVVWVCGIRKCEVSLDYTLPRKSSLSSDSNKTFCMFGHCVPSSGELLKQGGSWSMGTVLLFNGSRIGSEEALYLYTSGPDLTSIMPCKYGKPSGEFSKFVTEEGLKCEHVRELLMKNKDVDTTALVESLAVVYAPSSPRVYTIYEPVIRLKGQAKTVVTQRPFSSKEVQSVSLEPNSLRALLPTETQGLQSVLHKIGGTGNFVFLYAQTVELSDCEKTQALALRVLLSLSKFNQHRIHEMDCYHGYSMIHQVLIKSKCIVGYHMLKTLLDGCCSGPILILGDDGQFRLDTESVAVVQDIKLLSDVLLDWKIWATAECGVWETLLAALEILIRMHHPHQVFNIRQFLKAEVVHRFLLTCQVLQEHRDDHLTAIPQEVCLSFVRIIQEVLGSPPDMDLLKLIYNFLLAVHPPTNTYVCHTPSSFYFSLHIDGKLYQEKVQSIMYLRHSNSGGKSASSSVVSLSPTSLRPPSLAPSPYSSPLLTPRLGHGSSNEAGEGDGVSLTTQQALGSTETLKKGGGDEQLLSSCESAKTICDSKDIGEGGALRTPSISVEEERDEAAEVDSLAEGSVGVAESEDRFDWASDEAPRRPDSLKGIQSFQRSHSNLASLGLAFPAPNGSLAIGRWPSAADRGSMPEDWESYTYSPGYERAHSKTESNDRSSTEDCLVLICCGLYDLLKGILQLLPDLMLEEVMDKLIQPEALIVLVNHSSPLIQQGVMKLLDAYFSRALKEQKEKFLKNHGFSLLANQLYIHQGSQGLLECFLEMLFGRSVGLEEDLDLEEMENISPFRKRCIIPVLGLIENSLYENSLVHNILCMLLQLLNACPKLADILLDHGLLYVLFNTLSTLNGMENGIPLNDYKLLVCDIQQLLVAVTIHSCSSSGSQYFRIIEDLITLLGFMQTSKMRRTQEMAVALQFRVLQSAIEFIKTTANQEPQKLSSSVNAPTSPHHAIYQKRKSIAGRRRFSLAQTDSLLMRMRSVASDELNQMMQRRMSQENPIRASETEFVQRLQRLVVLAVNRLIYHGMKLLPLINSNITRDKKSFQKDILRLMMDGIKISLGSSGRGGAPHQQWRRILWSCRDTFRVQIGRLLVHTLSPALPLSDRKESLEFVFDPRHLDILKESLSPGLEEKFKYEAEEKTSKVAWEKKMTNTQRNLIQRLDGKSKDISKIAADITQNVSLRQGMERKKVIQHIRGLYKTDLSASRHWQELVQQLTHDRAVWYDQTSYPTSWQLDPTEGPNRERRRLQRCYLTIPNKYLLKDRRKPEDTAKAALSFLFEDKTHSSFSSTVKDKATSEPIRFTRRCISVAPSRETAGELLLGKSGMYFVEDNAADAHDTQSLHGETEAPSFSWTYEEIKEVHKRWWQLRDNAVEIFLTNGRTLLLAFDNTKFRDDVYHNILTSDLPNLLEHGNITALTQLWGSGQISNFEYLTHLNKHAGRSFNDLMQYPVFPFILRDYTSETLDLQDPNIYRNLNKPIAVQSKEKEDRYVDNYRYLEEEYKKGIREDDPMPPVQPYHYGSHYSNSGTVLHFLVRMPPFTKMFLAYQDQSFDIPDRTFHSMNTTWRLSSYESMTDVKELIPEFFYLPEFLVNREGFDFGVRQNSERVNHVNLPPWARNDPRLFILIHRQALESDQVSQTLCQWIDLVFGLKQKGKAAVQAINVFHPATYFGMDVSSVEDPVQRRALETMIKTYGQTPRQLFNGSHISRAGPKLMMEGELPAAMGLLVQLAFRETREQAKEIVCPSPLPWIKGLKWGEYVGSPSAPDPVVCFSQPHGERFGSLLALPTRAICGLSRKFCLMMIYSKEQGVRSMHSTDIQWSAILSWGYADNILRLKSKQSEPPINFIQCSQLHQVTSCAWVPDGCQLFTGSKCGVITAYSNRFTSTTPSEMEVESQVHLYGHTGEVTSLFVCKPYSILISVSKDGTCILWDLNRLCYVQSLTGHKSPVTAVSASETTGDIATVCDSVGGGSDLRLWTVNGDLIGHVHCREIICSVAFSNQPEGVSVNVIAGGLENGVVRLWSTWDLKPVREITFSKSSKPIISLTYSCDGHHLYTANSEGTVMAWCRRDQQRMKLPMFYSFLSSYAAG</sequence>
<dbReference type="InterPro" id="IPR036372">
    <property type="entry name" value="BEACH_dom_sf"/>
</dbReference>
<evidence type="ECO:0000313" key="7">
    <source>
        <dbReference type="Ensembl" id="ENSDLAP00005059085.2"/>
    </source>
</evidence>
<dbReference type="PROSITE" id="PS51783">
    <property type="entry name" value="PH_BEACH"/>
    <property type="match status" value="1"/>
</dbReference>
<evidence type="ECO:0000256" key="2">
    <source>
        <dbReference type="ARBA" id="ARBA00022737"/>
    </source>
</evidence>
<feature type="region of interest" description="Disordered" evidence="4">
    <location>
        <begin position="929"/>
        <end position="954"/>
    </location>
</feature>
<feature type="repeat" description="WD" evidence="3">
    <location>
        <begin position="3447"/>
        <end position="3481"/>
    </location>
</feature>
<dbReference type="Ensembl" id="ENSDLAT00005062609.2">
    <property type="protein sequence ID" value="ENSDLAP00005059085.2"/>
    <property type="gene ID" value="ENSDLAG00005024837.2"/>
</dbReference>
<dbReference type="SUPFAM" id="SSF81837">
    <property type="entry name" value="BEACH domain"/>
    <property type="match status" value="1"/>
</dbReference>
<dbReference type="FunFam" id="1.10.1540.10:FF:000001">
    <property type="entry name" value="neurobeachin isoform X1"/>
    <property type="match status" value="1"/>
</dbReference>
<dbReference type="FunFam" id="2.130.10.10:FF:000292">
    <property type="entry name" value="Lysosomal trafficking regulator"/>
    <property type="match status" value="1"/>
</dbReference>
<dbReference type="SMART" id="SM00320">
    <property type="entry name" value="WD40"/>
    <property type="match status" value="4"/>
</dbReference>
<feature type="region of interest" description="Disordered" evidence="4">
    <location>
        <begin position="1176"/>
        <end position="1206"/>
    </location>
</feature>
<evidence type="ECO:0000256" key="4">
    <source>
        <dbReference type="SAM" id="MobiDB-lite"/>
    </source>
</evidence>
<dbReference type="PANTHER" id="PTHR13743">
    <property type="entry name" value="BEIGE/BEACH-RELATED"/>
    <property type="match status" value="1"/>
</dbReference>
<dbReference type="InterPro" id="IPR015943">
    <property type="entry name" value="WD40/YVTN_repeat-like_dom_sf"/>
</dbReference>
<dbReference type="PROSITE" id="PS50294">
    <property type="entry name" value="WD_REPEATS_REGION"/>
    <property type="match status" value="1"/>
</dbReference>
<dbReference type="SMART" id="SM01026">
    <property type="entry name" value="Beach"/>
    <property type="match status" value="1"/>
</dbReference>
<reference evidence="7" key="2">
    <citation type="submission" date="2025-09" db="UniProtKB">
        <authorList>
            <consortium name="Ensembl"/>
        </authorList>
    </citation>
    <scope>IDENTIFICATION</scope>
</reference>
<dbReference type="SUPFAM" id="SSF48371">
    <property type="entry name" value="ARM repeat"/>
    <property type="match status" value="1"/>
</dbReference>
<feature type="domain" description="BEACH" evidence="5">
    <location>
        <begin position="2955"/>
        <end position="3257"/>
    </location>
</feature>
<dbReference type="InterPro" id="IPR001680">
    <property type="entry name" value="WD40_rpt"/>
</dbReference>
<evidence type="ECO:0000256" key="3">
    <source>
        <dbReference type="PROSITE-ProRule" id="PRU00221"/>
    </source>
</evidence>
<evidence type="ECO:0000259" key="6">
    <source>
        <dbReference type="PROSITE" id="PS51783"/>
    </source>
</evidence>
<dbReference type="Gene3D" id="2.130.10.10">
    <property type="entry name" value="YVTN repeat-like/Quinoprotein amine dehydrogenase"/>
    <property type="match status" value="1"/>
</dbReference>
<evidence type="ECO:0000313" key="8">
    <source>
        <dbReference type="Proteomes" id="UP000694389"/>
    </source>
</evidence>
<dbReference type="InterPro" id="IPR016024">
    <property type="entry name" value="ARM-type_fold"/>
</dbReference>
<feature type="compositionally biased region" description="Polar residues" evidence="4">
    <location>
        <begin position="202"/>
        <end position="214"/>
    </location>
</feature>
<keyword evidence="8" id="KW-1185">Reference proteome</keyword>
<dbReference type="InterPro" id="IPR023362">
    <property type="entry name" value="PH-BEACH_dom"/>
</dbReference>
<dbReference type="GeneTree" id="ENSGT00940000156359"/>
<feature type="compositionally biased region" description="Acidic residues" evidence="4">
    <location>
        <begin position="1194"/>
        <end position="1206"/>
    </location>
</feature>
<keyword evidence="1 3" id="KW-0853">WD repeat</keyword>
<dbReference type="InterPro" id="IPR000409">
    <property type="entry name" value="BEACH_dom"/>
</dbReference>
<dbReference type="SUPFAM" id="SSF50729">
    <property type="entry name" value="PH domain-like"/>
    <property type="match status" value="1"/>
</dbReference>
<dbReference type="InterPro" id="IPR050865">
    <property type="entry name" value="BEACH_Domain"/>
</dbReference>
<evidence type="ECO:0000259" key="5">
    <source>
        <dbReference type="PROSITE" id="PS50197"/>
    </source>
</evidence>
<accession>A0A8C4IJV9</accession>